<evidence type="ECO:0000313" key="2">
    <source>
        <dbReference type="EMBL" id="TDQ40638.1"/>
    </source>
</evidence>
<organism evidence="2 3">
    <name type="scientific">Tepidicella xavieri</name>
    <dbReference type="NCBI Taxonomy" id="360241"/>
    <lineage>
        <taxon>Bacteria</taxon>
        <taxon>Pseudomonadati</taxon>
        <taxon>Pseudomonadota</taxon>
        <taxon>Betaproteobacteria</taxon>
        <taxon>Burkholderiales</taxon>
        <taxon>Tepidicella</taxon>
    </lineage>
</organism>
<feature type="domain" description="Glucose/Sorbosone dehydrogenase" evidence="1">
    <location>
        <begin position="53"/>
        <end position="385"/>
    </location>
</feature>
<evidence type="ECO:0000259" key="1">
    <source>
        <dbReference type="Pfam" id="PF07995"/>
    </source>
</evidence>
<dbReference type="Proteomes" id="UP000295510">
    <property type="component" value="Unassembled WGS sequence"/>
</dbReference>
<dbReference type="PANTHER" id="PTHR19328">
    <property type="entry name" value="HEDGEHOG-INTERACTING PROTEIN"/>
    <property type="match status" value="1"/>
</dbReference>
<dbReference type="InterPro" id="IPR011042">
    <property type="entry name" value="6-blade_b-propeller_TolB-like"/>
</dbReference>
<dbReference type="EMBL" id="SNYL01000015">
    <property type="protein sequence ID" value="TDQ40638.1"/>
    <property type="molecule type" value="Genomic_DNA"/>
</dbReference>
<protein>
    <submittedName>
        <fullName evidence="2">Glucose/arabinose dehydrogenase</fullName>
    </submittedName>
</protein>
<dbReference type="PANTHER" id="PTHR19328:SF75">
    <property type="entry name" value="ALDOSE SUGAR DEHYDROGENASE YLII"/>
    <property type="match status" value="1"/>
</dbReference>
<name>A0A4R6U2I7_9BURK</name>
<dbReference type="InterPro" id="IPR011041">
    <property type="entry name" value="Quinoprot_gluc/sorb_DH_b-prop"/>
</dbReference>
<proteinExistence type="predicted"/>
<evidence type="ECO:0000313" key="3">
    <source>
        <dbReference type="Proteomes" id="UP000295510"/>
    </source>
</evidence>
<gene>
    <name evidence="2" type="ORF">DFR43_11529</name>
</gene>
<dbReference type="InterPro" id="IPR012938">
    <property type="entry name" value="Glc/Sorbosone_DH"/>
</dbReference>
<dbReference type="Pfam" id="PF07995">
    <property type="entry name" value="GSDH"/>
    <property type="match status" value="1"/>
</dbReference>
<dbReference type="OrthoDB" id="9770043at2"/>
<sequence length="393" mass="43124">MVLHVPPEAARRGVAPPVPRRDRRLARWGLAAAAVAWSAAASALQPEVVARGLEHPWAVAFVDSGHMLVTERPGRMRVIGPDGRLGEPLQGVPRVDAGGQGGMLDVIADSDFARNRMVYFCFSEPAAQGGGNSTALAAARLSDDRQRLEQVRVLFSQRPKVGSRHHFGCRIVEAPDGHLFLTLGDRFSRMQDAQTLDNHHGKVIRVRKDGSVPPDNPLVGRAGALPEIWSWGHRNPQGAAWGPDGRLWIHEHGPQGGDEINRPEPGKNYGWPVITYGENYGGGRIGAGITHHEGMEQPLHQWTPSIAPSGMAFVRSDRYGAAWQGSLMVGALRGRHLARLELADGRVVREERLLESLGERIRDVREGPDGWLYVLTDDRNGQLIRLLPNPARR</sequence>
<comment type="caution">
    <text evidence="2">The sequence shown here is derived from an EMBL/GenBank/DDBJ whole genome shotgun (WGS) entry which is preliminary data.</text>
</comment>
<keyword evidence="3" id="KW-1185">Reference proteome</keyword>
<accession>A0A4R6U2I7</accession>
<dbReference type="RefSeq" id="WP_133598762.1">
    <property type="nucleotide sequence ID" value="NZ_SNYL01000015.1"/>
</dbReference>
<reference evidence="2 3" key="1">
    <citation type="submission" date="2019-03" db="EMBL/GenBank/DDBJ databases">
        <title>Genomic Encyclopedia of Type Strains, Phase IV (KMG-IV): sequencing the most valuable type-strain genomes for metagenomic binning, comparative biology and taxonomic classification.</title>
        <authorList>
            <person name="Goeker M."/>
        </authorList>
    </citation>
    <scope>NUCLEOTIDE SEQUENCE [LARGE SCALE GENOMIC DNA]</scope>
    <source>
        <strain evidence="2 3">DSM 19605</strain>
    </source>
</reference>
<dbReference type="SUPFAM" id="SSF50952">
    <property type="entry name" value="Soluble quinoprotein glucose dehydrogenase"/>
    <property type="match status" value="1"/>
</dbReference>
<dbReference type="Gene3D" id="2.120.10.30">
    <property type="entry name" value="TolB, C-terminal domain"/>
    <property type="match status" value="1"/>
</dbReference>
<dbReference type="AlphaFoldDB" id="A0A4R6U2I7"/>